<comment type="caution">
    <text evidence="2">The sequence shown here is derived from an EMBL/GenBank/DDBJ whole genome shotgun (WGS) entry which is preliminary data.</text>
</comment>
<feature type="region of interest" description="Disordered" evidence="1">
    <location>
        <begin position="54"/>
        <end position="84"/>
    </location>
</feature>
<proteinExistence type="predicted"/>
<dbReference type="EMBL" id="JBHTBU010000001">
    <property type="protein sequence ID" value="MFC7287337.1"/>
    <property type="molecule type" value="Genomic_DNA"/>
</dbReference>
<name>A0ABW2I8N2_9BURK</name>
<organism evidence="2 3">
    <name type="scientific">Herminiimonas glaciei</name>
    <dbReference type="NCBI Taxonomy" id="523788"/>
    <lineage>
        <taxon>Bacteria</taxon>
        <taxon>Pseudomonadati</taxon>
        <taxon>Pseudomonadota</taxon>
        <taxon>Betaproteobacteria</taxon>
        <taxon>Burkholderiales</taxon>
        <taxon>Oxalobacteraceae</taxon>
        <taxon>Herminiimonas</taxon>
    </lineage>
</organism>
<reference evidence="3" key="1">
    <citation type="journal article" date="2019" name="Int. J. Syst. Evol. Microbiol.">
        <title>The Global Catalogue of Microorganisms (GCM) 10K type strain sequencing project: providing services to taxonomists for standard genome sequencing and annotation.</title>
        <authorList>
            <consortium name="The Broad Institute Genomics Platform"/>
            <consortium name="The Broad Institute Genome Sequencing Center for Infectious Disease"/>
            <person name="Wu L."/>
            <person name="Ma J."/>
        </authorList>
    </citation>
    <scope>NUCLEOTIDE SEQUENCE [LARGE SCALE GENOMIC DNA]</scope>
    <source>
        <strain evidence="3">KACC 12508</strain>
    </source>
</reference>
<evidence type="ECO:0008006" key="4">
    <source>
        <dbReference type="Google" id="ProtNLM"/>
    </source>
</evidence>
<keyword evidence="3" id="KW-1185">Reference proteome</keyword>
<dbReference type="RefSeq" id="WP_382270445.1">
    <property type="nucleotide sequence ID" value="NZ_JBHTBU010000001.1"/>
</dbReference>
<sequence>MNFPPESQALNPNEVDYLHMIQRFDQLWASARTEHEQAEMQRLLYLIEQYETEKHDNRDSGMSSAPENPDHRQGSFETPMRSTQ</sequence>
<gene>
    <name evidence="2" type="ORF">ACFQPC_04725</name>
</gene>
<dbReference type="Proteomes" id="UP001596542">
    <property type="component" value="Unassembled WGS sequence"/>
</dbReference>
<accession>A0ABW2I8N2</accession>
<evidence type="ECO:0000256" key="1">
    <source>
        <dbReference type="SAM" id="MobiDB-lite"/>
    </source>
</evidence>
<evidence type="ECO:0000313" key="3">
    <source>
        <dbReference type="Proteomes" id="UP001596542"/>
    </source>
</evidence>
<evidence type="ECO:0000313" key="2">
    <source>
        <dbReference type="EMBL" id="MFC7287337.1"/>
    </source>
</evidence>
<protein>
    <recommendedName>
        <fullName evidence="4">HTH-type transcriptional regulator/antitoxin HigA</fullName>
    </recommendedName>
</protein>